<feature type="compositionally biased region" description="Basic and acidic residues" evidence="1">
    <location>
        <begin position="1"/>
        <end position="16"/>
    </location>
</feature>
<evidence type="ECO:0000313" key="2">
    <source>
        <dbReference type="EMBL" id="TDY02420.1"/>
    </source>
</evidence>
<protein>
    <submittedName>
        <fullName evidence="2">Uncharacterized protein</fullName>
    </submittedName>
</protein>
<feature type="compositionally biased region" description="Polar residues" evidence="1">
    <location>
        <begin position="17"/>
        <end position="36"/>
    </location>
</feature>
<proteinExistence type="predicted"/>
<accession>A0A4R8ISR9</accession>
<reference evidence="2 3" key="1">
    <citation type="submission" date="2019-03" db="EMBL/GenBank/DDBJ databases">
        <title>Genomic Encyclopedia of Type Strains, Phase IV (KMG-IV): sequencing the most valuable type-strain genomes for metagenomic binning, comparative biology and taxonomic classification.</title>
        <authorList>
            <person name="Goeker M."/>
        </authorList>
    </citation>
    <scope>NUCLEOTIDE SEQUENCE [LARGE SCALE GENOMIC DNA]</scope>
    <source>
        <strain evidence="2 3">DSM 16326</strain>
    </source>
</reference>
<sequence length="62" mass="7406">MLDKQTRRLEKEDLTMKKSNTSKQKPENTSTQLSDSELNKLEKQALVNLYRARDRRKKLNEK</sequence>
<organism evidence="2 3">
    <name type="scientific">Thiohalophilus thiocyanatoxydans</name>
    <dbReference type="NCBI Taxonomy" id="381308"/>
    <lineage>
        <taxon>Bacteria</taxon>
        <taxon>Pseudomonadati</taxon>
        <taxon>Pseudomonadota</taxon>
        <taxon>Gammaproteobacteria</taxon>
        <taxon>Thiohalomonadales</taxon>
        <taxon>Thiohalophilaceae</taxon>
        <taxon>Thiohalophilus</taxon>
    </lineage>
</organism>
<feature type="region of interest" description="Disordered" evidence="1">
    <location>
        <begin position="1"/>
        <end position="40"/>
    </location>
</feature>
<dbReference type="EMBL" id="SOQX01000002">
    <property type="protein sequence ID" value="TDY02420.1"/>
    <property type="molecule type" value="Genomic_DNA"/>
</dbReference>
<dbReference type="RefSeq" id="WP_134081398.1">
    <property type="nucleotide sequence ID" value="NZ_SOQX01000002.1"/>
</dbReference>
<gene>
    <name evidence="2" type="ORF">EDC23_0789</name>
</gene>
<dbReference type="AlphaFoldDB" id="A0A4R8ISR9"/>
<dbReference type="Proteomes" id="UP000294914">
    <property type="component" value="Unassembled WGS sequence"/>
</dbReference>
<comment type="caution">
    <text evidence="2">The sequence shown here is derived from an EMBL/GenBank/DDBJ whole genome shotgun (WGS) entry which is preliminary data.</text>
</comment>
<evidence type="ECO:0000313" key="3">
    <source>
        <dbReference type="Proteomes" id="UP000294914"/>
    </source>
</evidence>
<keyword evidence="3" id="KW-1185">Reference proteome</keyword>
<name>A0A4R8ISR9_9GAMM</name>
<evidence type="ECO:0000256" key="1">
    <source>
        <dbReference type="SAM" id="MobiDB-lite"/>
    </source>
</evidence>